<sequence length="424" mass="48484">MACLYAYWIQLNEGLIVTGLRDHVSWGMYLANFVFFVAASLIGMLISGILGLLGQEWIKPIARIAEIIAVAFAAVAGMVIVSDMGRPDRLPYVFMYGRIQSPILWDVTVVTTYMVISLLLWFIPMIPDMAIAKSRMDHCPKWLSFVYNILSLKWTHHPEQYKILFKATRILFILVVPTAFAIHTVTSWLFAVNPRAGWDSTIFGPYFLTGAFVAGSAGLIMAMYFFRNNYRLKAYITTEHFNKMGKLLFLTGLIYLYFNINEYIVPGYKLKTADAIHLKELLTGHFAPLFWSVQIGGLIIPLILLLFKRFRQPGILTIIAVFVFIASWFKRYLIVVPTMEHPYLPKQFLPQEWMLYQPTLIETAITIAPFILVLMIITVLSKLFPVVPIWEMAELGEQHEAHETHPIDESSLSDETDIKSHSDE</sequence>
<dbReference type="InterPro" id="IPR005614">
    <property type="entry name" value="NrfD-like"/>
</dbReference>
<dbReference type="GO" id="GO:0005886">
    <property type="term" value="C:plasma membrane"/>
    <property type="evidence" value="ECO:0007669"/>
    <property type="project" value="UniProtKB-SubCell"/>
</dbReference>
<accession>A0A0E9M0S6</accession>
<feature type="transmembrane region" description="Helical" evidence="8">
    <location>
        <begin position="64"/>
        <end position="82"/>
    </location>
</feature>
<comment type="similarity">
    <text evidence="2">Belongs to the NrfD family.</text>
</comment>
<comment type="caution">
    <text evidence="9">The sequence shown here is derived from an EMBL/GenBank/DDBJ whole genome shotgun (WGS) entry which is preliminary data.</text>
</comment>
<keyword evidence="4 8" id="KW-0812">Transmembrane</keyword>
<keyword evidence="10" id="KW-1185">Reference proteome</keyword>
<comment type="subcellular location">
    <subcellularLocation>
        <location evidence="1">Cell membrane</location>
        <topology evidence="1">Multi-pass membrane protein</topology>
    </subcellularLocation>
</comment>
<dbReference type="EMBL" id="BAZW01000029">
    <property type="protein sequence ID" value="GAO30745.1"/>
    <property type="molecule type" value="Genomic_DNA"/>
</dbReference>
<evidence type="ECO:0000313" key="10">
    <source>
        <dbReference type="Proteomes" id="UP000032900"/>
    </source>
</evidence>
<feature type="transmembrane region" description="Helical" evidence="8">
    <location>
        <begin position="354"/>
        <end position="380"/>
    </location>
</feature>
<evidence type="ECO:0000313" key="9">
    <source>
        <dbReference type="EMBL" id="GAO30745.1"/>
    </source>
</evidence>
<feature type="transmembrane region" description="Helical" evidence="8">
    <location>
        <begin position="170"/>
        <end position="191"/>
    </location>
</feature>
<dbReference type="Gene3D" id="1.20.1630.10">
    <property type="entry name" value="Formate dehydrogenase/DMSO reductase domain"/>
    <property type="match status" value="1"/>
</dbReference>
<dbReference type="Proteomes" id="UP000032900">
    <property type="component" value="Unassembled WGS sequence"/>
</dbReference>
<dbReference type="PANTHER" id="PTHR43044:SF2">
    <property type="entry name" value="POLYSULPHIDE REDUCTASE NRFD"/>
    <property type="match status" value="1"/>
</dbReference>
<dbReference type="Pfam" id="PF03916">
    <property type="entry name" value="NrfD"/>
    <property type="match status" value="1"/>
</dbReference>
<evidence type="ECO:0000256" key="3">
    <source>
        <dbReference type="ARBA" id="ARBA00022475"/>
    </source>
</evidence>
<protein>
    <submittedName>
        <fullName evidence="9">Molybdopterin oxidoreductase</fullName>
    </submittedName>
</protein>
<evidence type="ECO:0000256" key="5">
    <source>
        <dbReference type="ARBA" id="ARBA00022989"/>
    </source>
</evidence>
<feature type="transmembrane region" description="Helical" evidence="8">
    <location>
        <begin position="247"/>
        <end position="265"/>
    </location>
</feature>
<feature type="transmembrane region" description="Helical" evidence="8">
    <location>
        <begin position="203"/>
        <end position="226"/>
    </location>
</feature>
<keyword evidence="5 8" id="KW-1133">Transmembrane helix</keyword>
<keyword evidence="3" id="KW-1003">Cell membrane</keyword>
<feature type="region of interest" description="Disordered" evidence="7">
    <location>
        <begin position="401"/>
        <end position="424"/>
    </location>
</feature>
<feature type="transmembrane region" description="Helical" evidence="8">
    <location>
        <begin position="102"/>
        <end position="126"/>
    </location>
</feature>
<dbReference type="STRING" id="1236989.JCM15548_13051"/>
<evidence type="ECO:0000256" key="2">
    <source>
        <dbReference type="ARBA" id="ARBA00008929"/>
    </source>
</evidence>
<evidence type="ECO:0000256" key="1">
    <source>
        <dbReference type="ARBA" id="ARBA00004651"/>
    </source>
</evidence>
<evidence type="ECO:0000256" key="7">
    <source>
        <dbReference type="SAM" id="MobiDB-lite"/>
    </source>
</evidence>
<proteinExistence type="inferred from homology"/>
<feature type="transmembrane region" description="Helical" evidence="8">
    <location>
        <begin position="285"/>
        <end position="307"/>
    </location>
</feature>
<keyword evidence="6 8" id="KW-0472">Membrane</keyword>
<feature type="transmembrane region" description="Helical" evidence="8">
    <location>
        <begin position="314"/>
        <end position="334"/>
    </location>
</feature>
<dbReference type="PANTHER" id="PTHR43044">
    <property type="match status" value="1"/>
</dbReference>
<evidence type="ECO:0000256" key="8">
    <source>
        <dbReference type="SAM" id="Phobius"/>
    </source>
</evidence>
<reference evidence="9 10" key="1">
    <citation type="journal article" date="2015" name="Microbes Environ.">
        <title>Distribution and evolution of nitrogen fixation genes in the phylum bacteroidetes.</title>
        <authorList>
            <person name="Inoue J."/>
            <person name="Oshima K."/>
            <person name="Suda W."/>
            <person name="Sakamoto M."/>
            <person name="Iino T."/>
            <person name="Noda S."/>
            <person name="Hongoh Y."/>
            <person name="Hattori M."/>
            <person name="Ohkuma M."/>
        </authorList>
    </citation>
    <scope>NUCLEOTIDE SEQUENCE [LARGE SCALE GENOMIC DNA]</scope>
    <source>
        <strain evidence="9">JCM 15548</strain>
    </source>
</reference>
<organism evidence="9 10">
    <name type="scientific">Geofilum rubicundum JCM 15548</name>
    <dbReference type="NCBI Taxonomy" id="1236989"/>
    <lineage>
        <taxon>Bacteria</taxon>
        <taxon>Pseudomonadati</taxon>
        <taxon>Bacteroidota</taxon>
        <taxon>Bacteroidia</taxon>
        <taxon>Marinilabiliales</taxon>
        <taxon>Marinilabiliaceae</taxon>
        <taxon>Geofilum</taxon>
    </lineage>
</organism>
<dbReference type="AlphaFoldDB" id="A0A0E9M0S6"/>
<name>A0A0E9M0S6_9BACT</name>
<evidence type="ECO:0000256" key="4">
    <source>
        <dbReference type="ARBA" id="ARBA00022692"/>
    </source>
</evidence>
<gene>
    <name evidence="9" type="ORF">JCM15548_13051</name>
</gene>
<evidence type="ECO:0000256" key="6">
    <source>
        <dbReference type="ARBA" id="ARBA00023136"/>
    </source>
</evidence>
<feature type="transmembrane region" description="Helical" evidence="8">
    <location>
        <begin position="29"/>
        <end position="52"/>
    </location>
</feature>